<organism evidence="1 2">
    <name type="scientific">Streptomyces citrinus</name>
    <dbReference type="NCBI Taxonomy" id="3118173"/>
    <lineage>
        <taxon>Bacteria</taxon>
        <taxon>Bacillati</taxon>
        <taxon>Actinomycetota</taxon>
        <taxon>Actinomycetes</taxon>
        <taxon>Kitasatosporales</taxon>
        <taxon>Streptomycetaceae</taxon>
        <taxon>Streptomyces</taxon>
    </lineage>
</organism>
<keyword evidence="1" id="KW-0614">Plasmid</keyword>
<evidence type="ECO:0000313" key="1">
    <source>
        <dbReference type="EMBL" id="WWQ69601.1"/>
    </source>
</evidence>
<sequence>MSETNPTALLLALAARAQDTYVTAELKQLLRRAHNAWCAGIAQVRTEVHQQCQSLDDEALRARCAAADVPWEPGTARSEALGNLAFELWNNSPAAIAYTELEARASHFGVSLVAETIE</sequence>
<dbReference type="Proteomes" id="UP001432251">
    <property type="component" value="Plasmid p1"/>
</dbReference>
<proteinExistence type="predicted"/>
<gene>
    <name evidence="1" type="ORF">V2W30_41305</name>
</gene>
<keyword evidence="2" id="KW-1185">Reference proteome</keyword>
<evidence type="ECO:0000313" key="2">
    <source>
        <dbReference type="Proteomes" id="UP001432251"/>
    </source>
</evidence>
<accession>A0ACD5AQZ9</accession>
<geneLocation type="plasmid" evidence="1 2">
    <name>p1</name>
</geneLocation>
<dbReference type="EMBL" id="CP146023">
    <property type="protein sequence ID" value="WWQ69601.1"/>
    <property type="molecule type" value="Genomic_DNA"/>
</dbReference>
<protein>
    <submittedName>
        <fullName evidence="1">Uncharacterized protein</fullName>
    </submittedName>
</protein>
<name>A0ACD5AQZ9_9ACTN</name>
<reference evidence="1" key="1">
    <citation type="journal article" date="2025" name="Int. J. Syst. Evol. Microbiol.">
        <title>Streptomyces citrinus sp. nov., with yellow diffusible pigment.</title>
        <authorList>
            <person name="He Y."/>
            <person name="Yang E."/>
            <person name="Xu J."/>
            <person name="Sun Y."/>
            <person name="Sun L."/>
        </authorList>
    </citation>
    <scope>NUCLEOTIDE SEQUENCE</scope>
    <source>
        <strain evidence="1">Q6</strain>
    </source>
</reference>